<accession>A0A0F9UI28</accession>
<protein>
    <submittedName>
        <fullName evidence="1">Uncharacterized protein</fullName>
    </submittedName>
</protein>
<proteinExistence type="predicted"/>
<name>A0A0F9UI28_9ZZZZ</name>
<reference evidence="1" key="1">
    <citation type="journal article" date="2015" name="Nature">
        <title>Complex archaea that bridge the gap between prokaryotes and eukaryotes.</title>
        <authorList>
            <person name="Spang A."/>
            <person name="Saw J.H."/>
            <person name="Jorgensen S.L."/>
            <person name="Zaremba-Niedzwiedzka K."/>
            <person name="Martijn J."/>
            <person name="Lind A.E."/>
            <person name="van Eijk R."/>
            <person name="Schleper C."/>
            <person name="Guy L."/>
            <person name="Ettema T.J."/>
        </authorList>
    </citation>
    <scope>NUCLEOTIDE SEQUENCE</scope>
</reference>
<sequence length="144" mass="16688">MDNETANRIMNPPGELSPEAVKRLQVKIGGNKRKEELKKVFSGFHSLTIQYRDKDETIFYQHGCLVSKQVKSAMKRYIAIIINGKTIWLDSWELLDDDHNIWDSTGEKVKVIEQLKIRDNKTNTVKVIDRRQKFVSYNSLYGGS</sequence>
<gene>
    <name evidence="1" type="ORF">LCGC14_0527570</name>
</gene>
<dbReference type="EMBL" id="LAZR01000679">
    <property type="protein sequence ID" value="KKN60886.1"/>
    <property type="molecule type" value="Genomic_DNA"/>
</dbReference>
<organism evidence="1">
    <name type="scientific">marine sediment metagenome</name>
    <dbReference type="NCBI Taxonomy" id="412755"/>
    <lineage>
        <taxon>unclassified sequences</taxon>
        <taxon>metagenomes</taxon>
        <taxon>ecological metagenomes</taxon>
    </lineage>
</organism>
<evidence type="ECO:0000313" key="1">
    <source>
        <dbReference type="EMBL" id="KKN60886.1"/>
    </source>
</evidence>
<dbReference type="AlphaFoldDB" id="A0A0F9UI28"/>
<comment type="caution">
    <text evidence="1">The sequence shown here is derived from an EMBL/GenBank/DDBJ whole genome shotgun (WGS) entry which is preliminary data.</text>
</comment>